<name>A0ABU5DS05_9BURK</name>
<keyword evidence="3" id="KW-1185">Reference proteome</keyword>
<dbReference type="SUPFAM" id="SSF53300">
    <property type="entry name" value="vWA-like"/>
    <property type="match status" value="1"/>
</dbReference>
<dbReference type="InterPro" id="IPR002035">
    <property type="entry name" value="VWF_A"/>
</dbReference>
<evidence type="ECO:0000259" key="1">
    <source>
        <dbReference type="PROSITE" id="PS50234"/>
    </source>
</evidence>
<dbReference type="SMART" id="SM00327">
    <property type="entry name" value="VWA"/>
    <property type="match status" value="1"/>
</dbReference>
<organism evidence="2 3">
    <name type="scientific">Roseateles agri</name>
    <dbReference type="NCBI Taxonomy" id="3098619"/>
    <lineage>
        <taxon>Bacteria</taxon>
        <taxon>Pseudomonadati</taxon>
        <taxon>Pseudomonadota</taxon>
        <taxon>Betaproteobacteria</taxon>
        <taxon>Burkholderiales</taxon>
        <taxon>Sphaerotilaceae</taxon>
        <taxon>Roseateles</taxon>
    </lineage>
</organism>
<proteinExistence type="predicted"/>
<dbReference type="PIRSF" id="PIRSF020634">
    <property type="entry name" value="TerY_vWA"/>
    <property type="match status" value="1"/>
</dbReference>
<comment type="caution">
    <text evidence="2">The sequence shown here is derived from an EMBL/GenBank/DDBJ whole genome shotgun (WGS) entry which is preliminary data.</text>
</comment>
<feature type="domain" description="VWFA" evidence="1">
    <location>
        <begin position="21"/>
        <end position="202"/>
    </location>
</feature>
<dbReference type="RefSeq" id="WP_320427072.1">
    <property type="nucleotide sequence ID" value="NZ_JAXCLA010000013.1"/>
</dbReference>
<reference evidence="2 3" key="1">
    <citation type="submission" date="2023-11" db="EMBL/GenBank/DDBJ databases">
        <title>Paucibacter sp. nov., isolated from fresh soil in Korea.</title>
        <authorList>
            <person name="Le N.T.T."/>
        </authorList>
    </citation>
    <scope>NUCLEOTIDE SEQUENCE [LARGE SCALE GENOMIC DNA]</scope>
    <source>
        <strain evidence="2 3">R3-3</strain>
    </source>
</reference>
<protein>
    <submittedName>
        <fullName evidence="2">VWA domain-containing protein</fullName>
    </submittedName>
</protein>
<accession>A0ABU5DS05</accession>
<dbReference type="EMBL" id="JAXCLA010000013">
    <property type="protein sequence ID" value="MDY0749106.1"/>
    <property type="molecule type" value="Genomic_DNA"/>
</dbReference>
<dbReference type="InterPro" id="IPR011392">
    <property type="entry name" value="Tellurite-R_TerY"/>
</dbReference>
<evidence type="ECO:0000313" key="3">
    <source>
        <dbReference type="Proteomes" id="UP001285263"/>
    </source>
</evidence>
<gene>
    <name evidence="2" type="ORF">SNE35_31710</name>
</gene>
<dbReference type="Proteomes" id="UP001285263">
    <property type="component" value="Unassembled WGS sequence"/>
</dbReference>
<dbReference type="PROSITE" id="PS50234">
    <property type="entry name" value="VWFA"/>
    <property type="match status" value="1"/>
</dbReference>
<evidence type="ECO:0000313" key="2">
    <source>
        <dbReference type="EMBL" id="MDY0749106.1"/>
    </source>
</evidence>
<sequence>MDEQYILRQEDLVENPTARVPICLVLDVSSSMNGSPISELNEGVQMFFNAIRADDVAQFAAEIAVVTFGANVEKVVDFMAIDRQNVPNLQANGTTPMGEGVIMGLDLLETRKQDYQRAGVDYFQPWLVVMTDGEPTDSISGAAARIRDLVAAKKLTVFPIGIGDSANMSKLAELSPTRPPLRLRGLNFKQFFEWLSRSVSRVSQSTPGENVALDTAGIAAWGQV</sequence>
<dbReference type="Gene3D" id="3.40.50.410">
    <property type="entry name" value="von Willebrand factor, type A domain"/>
    <property type="match status" value="1"/>
</dbReference>
<dbReference type="InterPro" id="IPR036465">
    <property type="entry name" value="vWFA_dom_sf"/>
</dbReference>
<dbReference type="Pfam" id="PF00092">
    <property type="entry name" value="VWA"/>
    <property type="match status" value="1"/>
</dbReference>